<dbReference type="GO" id="GO:0016528">
    <property type="term" value="C:sarcoplasm"/>
    <property type="evidence" value="ECO:0007669"/>
    <property type="project" value="UniProtKB-SubCell"/>
</dbReference>
<evidence type="ECO:0000256" key="12">
    <source>
        <dbReference type="ARBA" id="ARBA00044514"/>
    </source>
</evidence>
<sequence length="147" mass="16016">MDDFDKVLKFWGPVEADYSVNGGLVLNRLFTEYPETLQLFPKFEGIAKGDLAGNAAVAAHGSTVLKKLAEFLKAKGDHAALLKPMANSHALKHKVAIDNFKHMTEIIIKVMTEKAGLDAAGQQALRNVMAVIIADMEVQYKELGFSG</sequence>
<dbReference type="GO" id="GO:0016491">
    <property type="term" value="F:oxidoreductase activity"/>
    <property type="evidence" value="ECO:0007669"/>
    <property type="project" value="UniProtKB-KW"/>
</dbReference>
<dbReference type="GO" id="GO:0001570">
    <property type="term" value="P:vasculogenesis"/>
    <property type="evidence" value="ECO:0007669"/>
    <property type="project" value="Ensembl"/>
</dbReference>
<dbReference type="CTD" id="4151"/>
<accession>A0A671YNP3</accession>
<evidence type="ECO:0000256" key="16">
    <source>
        <dbReference type="RuleBase" id="RU251113"/>
    </source>
</evidence>
<dbReference type="GeneTree" id="ENSGT00940000160809"/>
<keyword evidence="4" id="KW-0963">Cytoplasm</keyword>
<proteinExistence type="inferred from homology"/>
<evidence type="ECO:0000256" key="7">
    <source>
        <dbReference type="ARBA" id="ARBA00022723"/>
    </source>
</evidence>
<evidence type="ECO:0000256" key="4">
    <source>
        <dbReference type="ARBA" id="ARBA00022490"/>
    </source>
</evidence>
<evidence type="ECO:0000256" key="15">
    <source>
        <dbReference type="RuleBase" id="RU000356"/>
    </source>
</evidence>
<dbReference type="GO" id="GO:0014823">
    <property type="term" value="P:response to activity"/>
    <property type="evidence" value="ECO:0007669"/>
    <property type="project" value="Ensembl"/>
</dbReference>
<evidence type="ECO:0000256" key="10">
    <source>
        <dbReference type="ARBA" id="ARBA00023179"/>
    </source>
</evidence>
<dbReference type="Proteomes" id="UP000472265">
    <property type="component" value="Chromosome 1"/>
</dbReference>
<evidence type="ECO:0000256" key="8">
    <source>
        <dbReference type="ARBA" id="ARBA00023002"/>
    </source>
</evidence>
<evidence type="ECO:0000259" key="17">
    <source>
        <dbReference type="PROSITE" id="PS01033"/>
    </source>
</evidence>
<evidence type="ECO:0000256" key="13">
    <source>
        <dbReference type="ARBA" id="ARBA00048118"/>
    </source>
</evidence>
<dbReference type="GeneID" id="115581454"/>
<dbReference type="GO" id="GO:0070062">
    <property type="term" value="C:extracellular exosome"/>
    <property type="evidence" value="ECO:0007669"/>
    <property type="project" value="TreeGrafter"/>
</dbReference>
<dbReference type="RefSeq" id="XP_030272395.1">
    <property type="nucleotide sequence ID" value="XM_030416535.1"/>
</dbReference>
<keyword evidence="6 15" id="KW-0561">Oxygen transport</keyword>
<dbReference type="GO" id="GO:0046872">
    <property type="term" value="F:metal ion binding"/>
    <property type="evidence" value="ECO:0007669"/>
    <property type="project" value="UniProtKB-KW"/>
</dbReference>
<keyword evidence="19" id="KW-1185">Reference proteome</keyword>
<comment type="similarity">
    <text evidence="1 15">Belongs to the globin family.</text>
</comment>
<comment type="subunit">
    <text evidence="12">Monomeric.</text>
</comment>
<reference evidence="18" key="3">
    <citation type="submission" date="2025-09" db="UniProtKB">
        <authorList>
            <consortium name="Ensembl"/>
        </authorList>
    </citation>
    <scope>IDENTIFICATION</scope>
</reference>
<dbReference type="PRINTS" id="PR00613">
    <property type="entry name" value="MYOGLOBIN"/>
</dbReference>
<keyword evidence="5 15" id="KW-0349">Heme</keyword>
<dbReference type="InterPro" id="IPR000971">
    <property type="entry name" value="Globin"/>
</dbReference>
<dbReference type="PROSITE" id="PS01033">
    <property type="entry name" value="GLOBIN"/>
    <property type="match status" value="1"/>
</dbReference>
<dbReference type="AlphaFoldDB" id="A0A671YNP3"/>
<evidence type="ECO:0000313" key="18">
    <source>
        <dbReference type="Ensembl" id="ENSSAUP00010062899.1"/>
    </source>
</evidence>
<dbReference type="GO" id="GO:0019825">
    <property type="term" value="F:oxygen binding"/>
    <property type="evidence" value="ECO:0007669"/>
    <property type="project" value="UniProtKB-UniRule"/>
</dbReference>
<evidence type="ECO:0000256" key="14">
    <source>
        <dbReference type="ARBA" id="ARBA00049931"/>
    </source>
</evidence>
<dbReference type="Ensembl" id="ENSSAUT00010065939.1">
    <property type="protein sequence ID" value="ENSSAUP00010062899.1"/>
    <property type="gene ID" value="ENSSAUG00010025356.1"/>
</dbReference>
<dbReference type="InParanoid" id="A0A671YNP3"/>
<evidence type="ECO:0000313" key="19">
    <source>
        <dbReference type="Proteomes" id="UP000472265"/>
    </source>
</evidence>
<name>A0A671YNP3_SPAAU</name>
<dbReference type="GO" id="GO:0005344">
    <property type="term" value="F:oxygen carrier activity"/>
    <property type="evidence" value="ECO:0007669"/>
    <property type="project" value="UniProtKB-UniRule"/>
</dbReference>
<evidence type="ECO:0000256" key="11">
    <source>
        <dbReference type="ARBA" id="ARBA00044498"/>
    </source>
</evidence>
<dbReference type="PANTHER" id="PTHR47132">
    <property type="entry name" value="MYOGLOBIN"/>
    <property type="match status" value="1"/>
</dbReference>
<comment type="catalytic activity">
    <reaction evidence="14">
        <text>H2O2 + AH2 = A + 2 H2O</text>
        <dbReference type="Rhea" id="RHEA:30275"/>
        <dbReference type="ChEBI" id="CHEBI:13193"/>
        <dbReference type="ChEBI" id="CHEBI:15377"/>
        <dbReference type="ChEBI" id="CHEBI:16240"/>
        <dbReference type="ChEBI" id="CHEBI:17499"/>
    </reaction>
</comment>
<dbReference type="Gene3D" id="6.10.140.2110">
    <property type="match status" value="1"/>
</dbReference>
<dbReference type="InterPro" id="IPR002335">
    <property type="entry name" value="Myoglobin"/>
</dbReference>
<evidence type="ECO:0000256" key="9">
    <source>
        <dbReference type="ARBA" id="ARBA00023004"/>
    </source>
</evidence>
<evidence type="ECO:0000256" key="1">
    <source>
        <dbReference type="ARBA" id="ARBA00008705"/>
    </source>
</evidence>
<dbReference type="InterPro" id="IPR009050">
    <property type="entry name" value="Globin-like_sf"/>
</dbReference>
<comment type="catalytic activity">
    <reaction evidence="13">
        <text>Fe(III)-heme b-[protein] + nitric oxide + H2O = Fe(II)-heme b-[protein] + nitrite + 2 H(+)</text>
        <dbReference type="Rhea" id="RHEA:77711"/>
        <dbReference type="Rhea" id="RHEA-COMP:18975"/>
        <dbReference type="Rhea" id="RHEA-COMP:18976"/>
        <dbReference type="ChEBI" id="CHEBI:15377"/>
        <dbReference type="ChEBI" id="CHEBI:15378"/>
        <dbReference type="ChEBI" id="CHEBI:16301"/>
        <dbReference type="ChEBI" id="CHEBI:16480"/>
        <dbReference type="ChEBI" id="CHEBI:55376"/>
        <dbReference type="ChEBI" id="CHEBI:60344"/>
    </reaction>
    <physiologicalReaction direction="right-to-left" evidence="13">
        <dbReference type="Rhea" id="RHEA:77713"/>
    </physiologicalReaction>
</comment>
<dbReference type="SUPFAM" id="SSF46458">
    <property type="entry name" value="Globin-like"/>
    <property type="match status" value="1"/>
</dbReference>
<evidence type="ECO:0000256" key="2">
    <source>
        <dbReference type="ARBA" id="ARBA00019044"/>
    </source>
</evidence>
<keyword evidence="10 16" id="KW-0514">Muscle protein</keyword>
<dbReference type="Gene3D" id="6.10.140.2100">
    <property type="match status" value="1"/>
</dbReference>
<keyword evidence="3 15" id="KW-0813">Transport</keyword>
<evidence type="ECO:0000256" key="3">
    <source>
        <dbReference type="ARBA" id="ARBA00022448"/>
    </source>
</evidence>
<reference evidence="18" key="2">
    <citation type="submission" date="2025-08" db="UniProtKB">
        <authorList>
            <consortium name="Ensembl"/>
        </authorList>
    </citation>
    <scope>IDENTIFICATION</scope>
</reference>
<protein>
    <recommendedName>
        <fullName evidence="2 16">Myoglobin</fullName>
    </recommendedName>
</protein>
<organism evidence="18 19">
    <name type="scientific">Sparus aurata</name>
    <name type="common">Gilthead sea bream</name>
    <dbReference type="NCBI Taxonomy" id="8175"/>
    <lineage>
        <taxon>Eukaryota</taxon>
        <taxon>Metazoa</taxon>
        <taxon>Chordata</taxon>
        <taxon>Craniata</taxon>
        <taxon>Vertebrata</taxon>
        <taxon>Euteleostomi</taxon>
        <taxon>Actinopterygii</taxon>
        <taxon>Neopterygii</taxon>
        <taxon>Teleostei</taxon>
        <taxon>Neoteleostei</taxon>
        <taxon>Acanthomorphata</taxon>
        <taxon>Eupercaria</taxon>
        <taxon>Spariformes</taxon>
        <taxon>Sparidae</taxon>
        <taxon>Sparus</taxon>
    </lineage>
</organism>
<evidence type="ECO:0000256" key="5">
    <source>
        <dbReference type="ARBA" id="ARBA00022617"/>
    </source>
</evidence>
<comment type="subcellular location">
    <subcellularLocation>
        <location evidence="11">Cytoplasm</location>
        <location evidence="11">Sarcoplasm</location>
    </subcellularLocation>
</comment>
<keyword evidence="8" id="KW-0560">Oxidoreductase</keyword>
<keyword evidence="7 16" id="KW-0479">Metal-binding</keyword>
<dbReference type="FunCoup" id="A0A671YNP3">
    <property type="interactions" value="1428"/>
</dbReference>
<gene>
    <name evidence="18" type="primary">mb</name>
</gene>
<evidence type="ECO:0000256" key="6">
    <source>
        <dbReference type="ARBA" id="ARBA00022621"/>
    </source>
</evidence>
<dbReference type="GO" id="GO:0020037">
    <property type="term" value="F:heme binding"/>
    <property type="evidence" value="ECO:0007669"/>
    <property type="project" value="UniProtKB-UniRule"/>
</dbReference>
<dbReference type="OMA" id="VIIRMFQ"/>
<keyword evidence="9 16" id="KW-0408">Iron</keyword>
<feature type="domain" description="Globin" evidence="17">
    <location>
        <begin position="1"/>
        <end position="141"/>
    </location>
</feature>
<comment type="function">
    <text evidence="16">Monomeric heme protein which primary function is to store oxygen and facilitate its diffusion within muscle tissues. Reversibly binds oxygen through a pentacoordinated heme iron and enables its timely and efficient release as needed during periods of heightened demand. Depending on the oxidative conditions of tissues and cells, and in addition to its ability to bind oxygen, it also has a nitrite reductase activity whereby it regulates the production of bioactive nitric oxide. Under stress conditions, like hypoxia and anoxia, it also protects cells against reactive oxygen species thanks to its pseudoperoxidase activity.</text>
</comment>
<dbReference type="GO" id="GO:0001666">
    <property type="term" value="P:response to hypoxia"/>
    <property type="evidence" value="ECO:0007669"/>
    <property type="project" value="Ensembl"/>
</dbReference>
<dbReference type="GO" id="GO:0048565">
    <property type="term" value="P:digestive tract development"/>
    <property type="evidence" value="ECO:0007669"/>
    <property type="project" value="Ensembl"/>
</dbReference>
<dbReference type="PANTHER" id="PTHR47132:SF1">
    <property type="entry name" value="MYOGLOBIN"/>
    <property type="match status" value="1"/>
</dbReference>
<dbReference type="SMR" id="A0A671YNP3"/>
<dbReference type="Pfam" id="PF00042">
    <property type="entry name" value="Globin"/>
    <property type="match status" value="1"/>
</dbReference>
<reference evidence="18" key="1">
    <citation type="submission" date="2021-04" db="EMBL/GenBank/DDBJ databases">
        <authorList>
            <consortium name="Wellcome Sanger Institute Data Sharing"/>
        </authorList>
    </citation>
    <scope>NUCLEOTIDE SEQUENCE [LARGE SCALE GENOMIC DNA]</scope>
</reference>